<dbReference type="Gene3D" id="3.10.450.50">
    <property type="match status" value="1"/>
</dbReference>
<dbReference type="SUPFAM" id="SSF54427">
    <property type="entry name" value="NTF2-like"/>
    <property type="match status" value="1"/>
</dbReference>
<dbReference type="Proteomes" id="UP000219048">
    <property type="component" value="Unassembled WGS sequence"/>
</dbReference>
<evidence type="ECO:0000259" key="1">
    <source>
        <dbReference type="Pfam" id="PF14534"/>
    </source>
</evidence>
<reference evidence="3" key="1">
    <citation type="submission" date="2017-09" db="EMBL/GenBank/DDBJ databases">
        <authorList>
            <person name="Varghese N."/>
            <person name="Submissions S."/>
        </authorList>
    </citation>
    <scope>NUCLEOTIDE SEQUENCE [LARGE SCALE GENOMIC DNA]</scope>
    <source>
        <strain evidence="3">DSM 25885</strain>
    </source>
</reference>
<accession>A0A285MUA5</accession>
<dbReference type="RefSeq" id="WP_097046252.1">
    <property type="nucleotide sequence ID" value="NZ_OBEH01000004.1"/>
</dbReference>
<dbReference type="Pfam" id="PF14534">
    <property type="entry name" value="DUF4440"/>
    <property type="match status" value="1"/>
</dbReference>
<proteinExistence type="predicted"/>
<name>A0A285MUA5_9FLAO</name>
<protein>
    <recommendedName>
        <fullName evidence="1">DUF4440 domain-containing protein</fullName>
    </recommendedName>
</protein>
<evidence type="ECO:0000313" key="3">
    <source>
        <dbReference type="Proteomes" id="UP000219048"/>
    </source>
</evidence>
<sequence>MKKIFLLFLGVCLCFFGCDVSEDNERDQILQVLKDQEKSWSNHDLEGFMQTYWESDSLQFYGARGLTLGWEKTLEGYQKRYPTKDETGTLKFTIDAITKIEKEAYYVMGQYHLTRKVGDANGVFLIILKKIKGEWKIVADMSC</sequence>
<dbReference type="InterPro" id="IPR027843">
    <property type="entry name" value="DUF4440"/>
</dbReference>
<dbReference type="AlphaFoldDB" id="A0A285MUA5"/>
<dbReference type="EMBL" id="OBEH01000004">
    <property type="protein sequence ID" value="SNZ00780.1"/>
    <property type="molecule type" value="Genomic_DNA"/>
</dbReference>
<dbReference type="InterPro" id="IPR032710">
    <property type="entry name" value="NTF2-like_dom_sf"/>
</dbReference>
<evidence type="ECO:0000313" key="2">
    <source>
        <dbReference type="EMBL" id="SNZ00780.1"/>
    </source>
</evidence>
<keyword evidence="3" id="KW-1185">Reference proteome</keyword>
<dbReference type="OrthoDB" id="120856at2"/>
<organism evidence="2 3">
    <name type="scientific">Flagellimonas pacifica</name>
    <dbReference type="NCBI Taxonomy" id="1247520"/>
    <lineage>
        <taxon>Bacteria</taxon>
        <taxon>Pseudomonadati</taxon>
        <taxon>Bacteroidota</taxon>
        <taxon>Flavobacteriia</taxon>
        <taxon>Flavobacteriales</taxon>
        <taxon>Flavobacteriaceae</taxon>
        <taxon>Flagellimonas</taxon>
    </lineage>
</organism>
<gene>
    <name evidence="2" type="ORF">SAMN06265377_2606</name>
</gene>
<feature type="domain" description="DUF4440" evidence="1">
    <location>
        <begin position="29"/>
        <end position="137"/>
    </location>
</feature>